<keyword evidence="2" id="KW-1185">Reference proteome</keyword>
<dbReference type="HOGENOM" id="CLU_3420811_0_0_5"/>
<dbReference type="AlphaFoldDB" id="E6YIK3"/>
<evidence type="ECO:0000313" key="1">
    <source>
        <dbReference type="EMBL" id="CBI76691.1"/>
    </source>
</evidence>
<sequence length="24" mass="2536">MCVLVSSSLKLITGLKAVGNNFKL</sequence>
<gene>
    <name evidence="1" type="ordered locus">BARCL_1010</name>
</gene>
<protein>
    <submittedName>
        <fullName evidence="1">Uncharacterized protein</fullName>
    </submittedName>
</protein>
<organism evidence="1 2">
    <name type="scientific">Bartonella clarridgeiae (strain CCUG 45776 / CIP 104772 / 73)</name>
    <dbReference type="NCBI Taxonomy" id="696125"/>
    <lineage>
        <taxon>Bacteria</taxon>
        <taxon>Pseudomonadati</taxon>
        <taxon>Pseudomonadota</taxon>
        <taxon>Alphaproteobacteria</taxon>
        <taxon>Hyphomicrobiales</taxon>
        <taxon>Bartonellaceae</taxon>
        <taxon>Bartonella</taxon>
    </lineage>
</organism>
<evidence type="ECO:0000313" key="2">
    <source>
        <dbReference type="Proteomes" id="UP000009101"/>
    </source>
</evidence>
<accession>E6YIK3</accession>
<proteinExistence type="predicted"/>
<dbReference type="EMBL" id="FN645454">
    <property type="protein sequence ID" value="CBI76691.1"/>
    <property type="molecule type" value="Genomic_DNA"/>
</dbReference>
<dbReference type="Proteomes" id="UP000009101">
    <property type="component" value="Chromosome"/>
</dbReference>
<reference evidence="2" key="1">
    <citation type="submission" date="2009-11" db="EMBL/GenBank/DDBJ databases">
        <title>Genome sequencing of Bartonella species and comparative genomics.</title>
        <authorList>
            <person name="Engel P."/>
            <person name="Salzburger W."/>
            <person name="Marius L."/>
            <person name="Chao-Chin C."/>
            <person name="Soichi M."/>
            <person name="Christa L."/>
            <person name="Alexandra C."/>
            <person name="Aurelie L."/>
            <person name="Claudine M."/>
            <person name="Stephan S.C."/>
            <person name="Christoph D."/>
        </authorList>
    </citation>
    <scope>NUCLEOTIDE SEQUENCE [LARGE SCALE GENOMIC DNA]</scope>
    <source>
        <strain evidence="2">CIP 104772 / 73</strain>
    </source>
</reference>
<dbReference type="KEGG" id="bcd:BARCL_1010"/>
<name>E6YIK3_BARC7</name>
<reference evidence="1 2" key="2">
    <citation type="journal article" date="2011" name="PLoS Genet.">
        <title>Parallel evolution of a type IV secretion system in radiating lineages of the host-restricted bacterial pathogen Bartonella.</title>
        <authorList>
            <person name="Engel P."/>
            <person name="Salzburger W."/>
            <person name="Liesch M."/>
            <person name="Chang C.C."/>
            <person name="Maruyama S."/>
            <person name="Lanz C."/>
            <person name="Calteau A."/>
            <person name="Lajus A."/>
            <person name="Medigue C."/>
            <person name="Schuster S.C."/>
            <person name="Dehio C."/>
        </authorList>
    </citation>
    <scope>NUCLEOTIDE SEQUENCE [LARGE SCALE GENOMIC DNA]</scope>
    <source>
        <strain evidence="2">CIP 104772 / 73</strain>
    </source>
</reference>